<feature type="region of interest" description="Disordered" evidence="1">
    <location>
        <begin position="364"/>
        <end position="401"/>
    </location>
</feature>
<keyword evidence="3" id="KW-0732">Signal</keyword>
<keyword evidence="5" id="KW-1185">Reference proteome</keyword>
<accession>A0AA36DCV7</accession>
<feature type="compositionally biased region" description="Basic residues" evidence="1">
    <location>
        <begin position="364"/>
        <end position="374"/>
    </location>
</feature>
<feature type="signal peptide" evidence="3">
    <location>
        <begin position="1"/>
        <end position="20"/>
    </location>
</feature>
<organism evidence="4 5">
    <name type="scientific">Mesorhabditis spiculigera</name>
    <dbReference type="NCBI Taxonomy" id="96644"/>
    <lineage>
        <taxon>Eukaryota</taxon>
        <taxon>Metazoa</taxon>
        <taxon>Ecdysozoa</taxon>
        <taxon>Nematoda</taxon>
        <taxon>Chromadorea</taxon>
        <taxon>Rhabditida</taxon>
        <taxon>Rhabditina</taxon>
        <taxon>Rhabditomorpha</taxon>
        <taxon>Rhabditoidea</taxon>
        <taxon>Rhabditidae</taxon>
        <taxon>Mesorhabditinae</taxon>
        <taxon>Mesorhabditis</taxon>
    </lineage>
</organism>
<dbReference type="AlphaFoldDB" id="A0AA36DCV7"/>
<evidence type="ECO:0000313" key="4">
    <source>
        <dbReference type="EMBL" id="CAJ0583914.1"/>
    </source>
</evidence>
<feature type="compositionally biased region" description="Basic and acidic residues" evidence="1">
    <location>
        <begin position="133"/>
        <end position="154"/>
    </location>
</feature>
<protein>
    <submittedName>
        <fullName evidence="4">Uncharacterized protein</fullName>
    </submittedName>
</protein>
<feature type="transmembrane region" description="Helical" evidence="2">
    <location>
        <begin position="340"/>
        <end position="362"/>
    </location>
</feature>
<feature type="region of interest" description="Disordered" evidence="1">
    <location>
        <begin position="131"/>
        <end position="159"/>
    </location>
</feature>
<dbReference type="Proteomes" id="UP001177023">
    <property type="component" value="Unassembled WGS sequence"/>
</dbReference>
<sequence length="401" mass="43812">MMLRWVCLALFCGYACGAAADLFLRPHIQTPQAAKENVHCVGEVTQKCGSGYCYDAVNRKDNRITSGCASIEMCTKSECKLFESQYICCCTGTVCNGKTASLLRSRMAIELERRPKPHVLKIDKMARLSPRLAPRDVRETDGKASAEGKSEELVKSTVTSSAEDLKYPKRFESKSTRDEVIPEPSTRFEEPVVLKEVAAPLEALMPEKKTTLTALEQQAITEGPLGGVVIQEEKATTLKDDSVVAGVKITPEQPALPMVKAEPIIKEEPPKPQEDREKVPEFGVGAAADESATSEEQNAGESLGKSGEEEKEDEEEDRGSKPKRTTASGQIDKADSSSNLWYIVGGVGIVLIVVGIIGLVVTRNRSRKQPQRRPKNQDLPLVDPLLHSPRDKVPNETAAQP</sequence>
<keyword evidence="2" id="KW-0472">Membrane</keyword>
<keyword evidence="2" id="KW-1133">Transmembrane helix</keyword>
<evidence type="ECO:0000313" key="5">
    <source>
        <dbReference type="Proteomes" id="UP001177023"/>
    </source>
</evidence>
<keyword evidence="2" id="KW-0812">Transmembrane</keyword>
<feature type="chain" id="PRO_5041406925" evidence="3">
    <location>
        <begin position="21"/>
        <end position="401"/>
    </location>
</feature>
<gene>
    <name evidence="4" type="ORF">MSPICULIGERA_LOCUS21982</name>
</gene>
<feature type="non-terminal residue" evidence="4">
    <location>
        <position position="401"/>
    </location>
</feature>
<comment type="caution">
    <text evidence="4">The sequence shown here is derived from an EMBL/GenBank/DDBJ whole genome shotgun (WGS) entry which is preliminary data.</text>
</comment>
<feature type="region of interest" description="Disordered" evidence="1">
    <location>
        <begin position="258"/>
        <end position="332"/>
    </location>
</feature>
<dbReference type="EMBL" id="CATQJA010002665">
    <property type="protein sequence ID" value="CAJ0583914.1"/>
    <property type="molecule type" value="Genomic_DNA"/>
</dbReference>
<evidence type="ECO:0000256" key="1">
    <source>
        <dbReference type="SAM" id="MobiDB-lite"/>
    </source>
</evidence>
<proteinExistence type="predicted"/>
<name>A0AA36DCV7_9BILA</name>
<evidence type="ECO:0000256" key="3">
    <source>
        <dbReference type="SAM" id="SignalP"/>
    </source>
</evidence>
<evidence type="ECO:0000256" key="2">
    <source>
        <dbReference type="SAM" id="Phobius"/>
    </source>
</evidence>
<reference evidence="4" key="1">
    <citation type="submission" date="2023-06" db="EMBL/GenBank/DDBJ databases">
        <authorList>
            <person name="Delattre M."/>
        </authorList>
    </citation>
    <scope>NUCLEOTIDE SEQUENCE</scope>
    <source>
        <strain evidence="4">AF72</strain>
    </source>
</reference>
<feature type="compositionally biased region" description="Basic and acidic residues" evidence="1">
    <location>
        <begin position="263"/>
        <end position="280"/>
    </location>
</feature>